<comment type="caution">
    <text evidence="1">The sequence shown here is derived from an EMBL/GenBank/DDBJ whole genome shotgun (WGS) entry which is preliminary data.</text>
</comment>
<dbReference type="EMBL" id="CASHSV030000615">
    <property type="protein sequence ID" value="CAJ2669750.1"/>
    <property type="molecule type" value="Genomic_DNA"/>
</dbReference>
<sequence length="92" mass="10411">MDKISKFVNVMIIILSLFLVSTQSQILGSIPCVRDRDCPHDTISKLSKRMKCQSQRSGPIPCVRDRDCPISISQVHSRNTRMRCRKGYCVGA</sequence>
<gene>
    <name evidence="1" type="ORF">MILVUS5_LOCUS33894</name>
</gene>
<organism evidence="1 2">
    <name type="scientific">Trifolium pratense</name>
    <name type="common">Red clover</name>
    <dbReference type="NCBI Taxonomy" id="57577"/>
    <lineage>
        <taxon>Eukaryota</taxon>
        <taxon>Viridiplantae</taxon>
        <taxon>Streptophyta</taxon>
        <taxon>Embryophyta</taxon>
        <taxon>Tracheophyta</taxon>
        <taxon>Spermatophyta</taxon>
        <taxon>Magnoliopsida</taxon>
        <taxon>eudicotyledons</taxon>
        <taxon>Gunneridae</taxon>
        <taxon>Pentapetalae</taxon>
        <taxon>rosids</taxon>
        <taxon>fabids</taxon>
        <taxon>Fabales</taxon>
        <taxon>Fabaceae</taxon>
        <taxon>Papilionoideae</taxon>
        <taxon>50 kb inversion clade</taxon>
        <taxon>NPAAA clade</taxon>
        <taxon>Hologalegina</taxon>
        <taxon>IRL clade</taxon>
        <taxon>Trifolieae</taxon>
        <taxon>Trifolium</taxon>
    </lineage>
</organism>
<protein>
    <submittedName>
        <fullName evidence="1">Uncharacterized protein</fullName>
    </submittedName>
</protein>
<dbReference type="Proteomes" id="UP001177021">
    <property type="component" value="Unassembled WGS sequence"/>
</dbReference>
<keyword evidence="2" id="KW-1185">Reference proteome</keyword>
<evidence type="ECO:0000313" key="2">
    <source>
        <dbReference type="Proteomes" id="UP001177021"/>
    </source>
</evidence>
<accession>A0ACB0LJR1</accession>
<proteinExistence type="predicted"/>
<name>A0ACB0LJR1_TRIPR</name>
<reference evidence="1" key="1">
    <citation type="submission" date="2023-10" db="EMBL/GenBank/DDBJ databases">
        <authorList>
            <person name="Rodriguez Cubillos JULIANA M."/>
            <person name="De Vega J."/>
        </authorList>
    </citation>
    <scope>NUCLEOTIDE SEQUENCE</scope>
</reference>
<evidence type="ECO:0000313" key="1">
    <source>
        <dbReference type="EMBL" id="CAJ2669750.1"/>
    </source>
</evidence>